<protein>
    <submittedName>
        <fullName evidence="1">Uncharacterized protein</fullName>
    </submittedName>
</protein>
<reference evidence="1 2" key="1">
    <citation type="submission" date="2018-08" db="EMBL/GenBank/DDBJ databases">
        <title>Draft genome sequence of Pseudoalteromonas donghaensis HJ51.</title>
        <authorList>
            <person name="Oh J."/>
            <person name="Roh D."/>
        </authorList>
    </citation>
    <scope>NUCLEOTIDE SEQUENCE [LARGE SCALE GENOMIC DNA]</scope>
    <source>
        <strain evidence="1 2">HJ51</strain>
    </source>
</reference>
<proteinExistence type="predicted"/>
<evidence type="ECO:0000313" key="1">
    <source>
        <dbReference type="EMBL" id="AXV64095.1"/>
    </source>
</evidence>
<dbReference type="RefSeq" id="WP_036974493.1">
    <property type="nucleotide sequence ID" value="NZ_CP032090.1"/>
</dbReference>
<dbReference type="KEGG" id="pdj:D0907_01780"/>
<accession>A0AAD0RWL9</accession>
<name>A0AAD0RWL9_9GAMM</name>
<dbReference type="AlphaFoldDB" id="A0AAD0RWL9"/>
<organism evidence="1 2">
    <name type="scientific">Pseudoalteromonas lipolytica</name>
    <dbReference type="NCBI Taxonomy" id="570156"/>
    <lineage>
        <taxon>Bacteria</taxon>
        <taxon>Pseudomonadati</taxon>
        <taxon>Pseudomonadota</taxon>
        <taxon>Gammaproteobacteria</taxon>
        <taxon>Alteromonadales</taxon>
        <taxon>Pseudoalteromonadaceae</taxon>
        <taxon>Pseudoalteromonas</taxon>
    </lineage>
</organism>
<dbReference type="GeneID" id="99504168"/>
<dbReference type="Proteomes" id="UP000264605">
    <property type="component" value="Chromosome"/>
</dbReference>
<dbReference type="EMBL" id="CP032090">
    <property type="protein sequence ID" value="AXV64095.1"/>
    <property type="molecule type" value="Genomic_DNA"/>
</dbReference>
<evidence type="ECO:0000313" key="2">
    <source>
        <dbReference type="Proteomes" id="UP000264605"/>
    </source>
</evidence>
<sequence>MKKFIILVLIILALFTIDHPLIKEPRERLLGDGVNVLSDFSQVNRSPAANMAKNTIKSQLNLSNSEREYVEEAFLNDDKLQIFHLHYCREKDINLYFYGERLERVCNIVSDALEERLNK</sequence>
<gene>
    <name evidence="1" type="ORF">D0907_01780</name>
</gene>